<feature type="compositionally biased region" description="Basic and acidic residues" evidence="4">
    <location>
        <begin position="478"/>
        <end position="489"/>
    </location>
</feature>
<dbReference type="InterPro" id="IPR027038">
    <property type="entry name" value="RanGap"/>
</dbReference>
<dbReference type="GO" id="GO:0031267">
    <property type="term" value="F:small GTPase binding"/>
    <property type="evidence" value="ECO:0007669"/>
    <property type="project" value="TreeGrafter"/>
</dbReference>
<evidence type="ECO:0000313" key="5">
    <source>
        <dbReference type="EMBL" id="KTD35242.1"/>
    </source>
</evidence>
<dbReference type="Gene3D" id="3.80.10.10">
    <property type="entry name" value="Ribonuclease Inhibitor"/>
    <property type="match status" value="1"/>
</dbReference>
<dbReference type="EMBL" id="UGOG01000001">
    <property type="protein sequence ID" value="STX62636.1"/>
    <property type="molecule type" value="Genomic_DNA"/>
</dbReference>
<organism evidence="6 8">
    <name type="scientific">Legionella moravica</name>
    <dbReference type="NCBI Taxonomy" id="39962"/>
    <lineage>
        <taxon>Bacteria</taxon>
        <taxon>Pseudomonadati</taxon>
        <taxon>Pseudomonadota</taxon>
        <taxon>Gammaproteobacteria</taxon>
        <taxon>Legionellales</taxon>
        <taxon>Legionellaceae</taxon>
        <taxon>Legionella</taxon>
    </lineage>
</organism>
<evidence type="ECO:0000313" key="6">
    <source>
        <dbReference type="EMBL" id="STX62636.1"/>
    </source>
</evidence>
<dbReference type="PROSITE" id="PS51450">
    <property type="entry name" value="LRR"/>
    <property type="match status" value="1"/>
</dbReference>
<keyword evidence="7" id="KW-1185">Reference proteome</keyword>
<protein>
    <submittedName>
        <fullName evidence="6">Dot/Icm secretion system substrate</fullName>
    </submittedName>
    <submittedName>
        <fullName evidence="5">Substrate of the Dot/Icm secretion system</fullName>
    </submittedName>
</protein>
<evidence type="ECO:0000256" key="1">
    <source>
        <dbReference type="ARBA" id="ARBA00022468"/>
    </source>
</evidence>
<evidence type="ECO:0000313" key="7">
    <source>
        <dbReference type="Proteomes" id="UP000054985"/>
    </source>
</evidence>
<dbReference type="InterPro" id="IPR001611">
    <property type="entry name" value="Leu-rich_rpt"/>
</dbReference>
<name>A0A378JW27_9GAMM</name>
<keyword evidence="2" id="KW-0433">Leucine-rich repeat</keyword>
<keyword evidence="1" id="KW-0343">GTPase activation</keyword>
<dbReference type="Proteomes" id="UP000054985">
    <property type="component" value="Unassembled WGS sequence"/>
</dbReference>
<dbReference type="GO" id="GO:0005829">
    <property type="term" value="C:cytosol"/>
    <property type="evidence" value="ECO:0007669"/>
    <property type="project" value="TreeGrafter"/>
</dbReference>
<accession>A0A378JW27</accession>
<dbReference type="Proteomes" id="UP000254040">
    <property type="component" value="Unassembled WGS sequence"/>
</dbReference>
<dbReference type="EMBL" id="LNYN01000014">
    <property type="protein sequence ID" value="KTD35242.1"/>
    <property type="molecule type" value="Genomic_DNA"/>
</dbReference>
<evidence type="ECO:0000256" key="2">
    <source>
        <dbReference type="ARBA" id="ARBA00022614"/>
    </source>
</evidence>
<dbReference type="PANTHER" id="PTHR24113">
    <property type="entry name" value="RAN GTPASE-ACTIVATING PROTEIN 1"/>
    <property type="match status" value="1"/>
</dbReference>
<evidence type="ECO:0000313" key="8">
    <source>
        <dbReference type="Proteomes" id="UP000254040"/>
    </source>
</evidence>
<reference evidence="6 8" key="2">
    <citation type="submission" date="2018-06" db="EMBL/GenBank/DDBJ databases">
        <authorList>
            <consortium name="Pathogen Informatics"/>
            <person name="Doyle S."/>
        </authorList>
    </citation>
    <scope>NUCLEOTIDE SEQUENCE [LARGE SCALE GENOMIC DNA]</scope>
    <source>
        <strain evidence="6 8">NCTC12239</strain>
    </source>
</reference>
<keyword evidence="3" id="KW-0677">Repeat</keyword>
<gene>
    <name evidence="5" type="ORF">Lmor_0689</name>
    <name evidence="6" type="ORF">NCTC12239_01573</name>
</gene>
<dbReference type="RefSeq" id="WP_051190576.1">
    <property type="nucleotide sequence ID" value="NZ_CAAAJG010000021.1"/>
</dbReference>
<dbReference type="InterPro" id="IPR032675">
    <property type="entry name" value="LRR_dom_sf"/>
</dbReference>
<dbReference type="SUPFAM" id="SSF52047">
    <property type="entry name" value="RNI-like"/>
    <property type="match status" value="1"/>
</dbReference>
<sequence length="500" mass="56917">MLTISMAKCISATKNGSFKTSDLKLANPLTYDDIVFLSEYLRRTPLTDIELSLYVTEENLRGLIELSKAISKNNQLTRLKFAIEGSEIHLRSRDNLIFSVMNYFSNRQVRAMYHLVYDALVNMVKGKPLLSQLVVDLEPVETPASTSQSYRFSKNLQKSPLLHTLDLNFAVEKNANLPILDKTNHNTTLVDLRLRGMSFGKDVLHYLKQTHGLRVLMLDDMLFEVSDISLLDHVLKSNTGLMLLTMTNTNIGQIANPQLINSLKHCSKLAYLDLSKNNLSRLNIDELCTYLAHNPEKLLELDLTHNAYMADDAHKLAQALTHTKHIEKLIIDYNYIENEGVQSIIELLKSNRQITSISMSHNCRYGLSNDTINAFCSFLKDPECQLEELNFVQKTTIDQFKMLGDAIMANSSLVSVNLNFHTDTIFGIIYKIQIQEHIDGLEPLIDRFFKQIKATDPEPLLEAQSPVKEHIPLKEDLFSAQKTDKKNEPIESELYSPQLN</sequence>
<feature type="region of interest" description="Disordered" evidence="4">
    <location>
        <begin position="478"/>
        <end position="500"/>
    </location>
</feature>
<dbReference type="PANTHER" id="PTHR24113:SF12">
    <property type="entry name" value="RAN GTPASE-ACTIVATING PROTEIN 1"/>
    <property type="match status" value="1"/>
</dbReference>
<dbReference type="STRING" id="39962.Lmor_0689"/>
<dbReference type="GO" id="GO:0006913">
    <property type="term" value="P:nucleocytoplasmic transport"/>
    <property type="evidence" value="ECO:0007669"/>
    <property type="project" value="TreeGrafter"/>
</dbReference>
<evidence type="ECO:0000256" key="4">
    <source>
        <dbReference type="SAM" id="MobiDB-lite"/>
    </source>
</evidence>
<proteinExistence type="predicted"/>
<reference evidence="5 7" key="1">
    <citation type="submission" date="2015-11" db="EMBL/GenBank/DDBJ databases">
        <title>Genomic analysis of 38 Legionella species identifies large and diverse effector repertoires.</title>
        <authorList>
            <person name="Burstein D."/>
            <person name="Amaro F."/>
            <person name="Zusman T."/>
            <person name="Lifshitz Z."/>
            <person name="Cohen O."/>
            <person name="Gilbert J.A."/>
            <person name="Pupko T."/>
            <person name="Shuman H.A."/>
            <person name="Segal G."/>
        </authorList>
    </citation>
    <scope>NUCLEOTIDE SEQUENCE [LARGE SCALE GENOMIC DNA]</scope>
    <source>
        <strain evidence="5 7">ATCC 43877</strain>
    </source>
</reference>
<dbReference type="GO" id="GO:0005096">
    <property type="term" value="F:GTPase activator activity"/>
    <property type="evidence" value="ECO:0007669"/>
    <property type="project" value="UniProtKB-KW"/>
</dbReference>
<dbReference type="GO" id="GO:0048471">
    <property type="term" value="C:perinuclear region of cytoplasm"/>
    <property type="evidence" value="ECO:0007669"/>
    <property type="project" value="TreeGrafter"/>
</dbReference>
<evidence type="ECO:0000256" key="3">
    <source>
        <dbReference type="ARBA" id="ARBA00022737"/>
    </source>
</evidence>
<dbReference type="AlphaFoldDB" id="A0A378JW27"/>